<dbReference type="AlphaFoldDB" id="A0A8K0X7T8"/>
<dbReference type="OrthoDB" id="3251507at2759"/>
<dbReference type="EMBL" id="JAGPXD010000001">
    <property type="protein sequence ID" value="KAH7374629.1"/>
    <property type="molecule type" value="Genomic_DNA"/>
</dbReference>
<dbReference type="Pfam" id="PF14441">
    <property type="entry name" value="OTT_1508_deam"/>
    <property type="match status" value="1"/>
</dbReference>
<protein>
    <submittedName>
        <fullName evidence="2">Uncharacterized protein</fullName>
    </submittedName>
</protein>
<evidence type="ECO:0000313" key="3">
    <source>
        <dbReference type="Proteomes" id="UP000813385"/>
    </source>
</evidence>
<comment type="caution">
    <text evidence="2">The sequence shown here is derived from an EMBL/GenBank/DDBJ whole genome shotgun (WGS) entry which is preliminary data.</text>
</comment>
<feature type="region of interest" description="Disordered" evidence="1">
    <location>
        <begin position="479"/>
        <end position="500"/>
    </location>
</feature>
<gene>
    <name evidence="2" type="ORF">B0T11DRAFT_2116</name>
</gene>
<accession>A0A8K0X7T8</accession>
<reference evidence="2" key="1">
    <citation type="journal article" date="2021" name="Nat. Commun.">
        <title>Genetic determinants of endophytism in the Arabidopsis root mycobiome.</title>
        <authorList>
            <person name="Mesny F."/>
            <person name="Miyauchi S."/>
            <person name="Thiergart T."/>
            <person name="Pickel B."/>
            <person name="Atanasova L."/>
            <person name="Karlsson M."/>
            <person name="Huettel B."/>
            <person name="Barry K.W."/>
            <person name="Haridas S."/>
            <person name="Chen C."/>
            <person name="Bauer D."/>
            <person name="Andreopoulos W."/>
            <person name="Pangilinan J."/>
            <person name="LaButti K."/>
            <person name="Riley R."/>
            <person name="Lipzen A."/>
            <person name="Clum A."/>
            <person name="Drula E."/>
            <person name="Henrissat B."/>
            <person name="Kohler A."/>
            <person name="Grigoriev I.V."/>
            <person name="Martin F.M."/>
            <person name="Hacquard S."/>
        </authorList>
    </citation>
    <scope>NUCLEOTIDE SEQUENCE</scope>
    <source>
        <strain evidence="2">MPI-CAGE-AT-0016</strain>
    </source>
</reference>
<dbReference type="PANTHER" id="PTHR42037:SF1">
    <property type="match status" value="1"/>
</dbReference>
<proteinExistence type="predicted"/>
<name>A0A8K0X7T8_9PEZI</name>
<dbReference type="InterPro" id="IPR027796">
    <property type="entry name" value="OTT_1508_deam-like"/>
</dbReference>
<dbReference type="PANTHER" id="PTHR42037">
    <property type="match status" value="1"/>
</dbReference>
<sequence length="500" mass="56525">MEMDASMTSPIGLFAPKMIFKFYEPIILLLALNYEMRSTASYISPSENYDTSVPEQLFKAFVNKLAMVCDSSKGNQGATVTAIWVSEDTPGRTEYHIASNQRKSHELDAMGSFARTLLEEVRDADARPSAQDQANRTLLLPILRFNRPRINLYLDGLRREAERCIEKRAELGDSGTFVVPELQDLVDLCSPERASNLSEPDYIQRCQGAIKRLNRLRNSPAWSTVDNLGRDARSSSDKDCWSEFRHMTNRLVAYPQAVAFCLRAKAAWPRLFTSFTVTTVPSSRRMPKMDVRKKSLTADSIVGRMTRRENQMAVFRAFVADLQPFQLDERIRMEFTKDSLRPVVHAEVLLLDLIEFSGGVAPGRFFGRWQYIGSSKPTCRLCHYFFVEHGSGVGHRASHGNLYDNWRLPDVRVVDGTAALEARAKMMERILDRVRGDAFDLVRRRALPTYRSHDSMTTSARVTLEELWSTTSRADDLSSMMGDLGLEDEDDDGGGVSLDG</sequence>
<dbReference type="Proteomes" id="UP000813385">
    <property type="component" value="Unassembled WGS sequence"/>
</dbReference>
<evidence type="ECO:0000256" key="1">
    <source>
        <dbReference type="SAM" id="MobiDB-lite"/>
    </source>
</evidence>
<organism evidence="2 3">
    <name type="scientific">Plectosphaerella cucumerina</name>
    <dbReference type="NCBI Taxonomy" id="40658"/>
    <lineage>
        <taxon>Eukaryota</taxon>
        <taxon>Fungi</taxon>
        <taxon>Dikarya</taxon>
        <taxon>Ascomycota</taxon>
        <taxon>Pezizomycotina</taxon>
        <taxon>Sordariomycetes</taxon>
        <taxon>Hypocreomycetidae</taxon>
        <taxon>Glomerellales</taxon>
        <taxon>Plectosphaerellaceae</taxon>
        <taxon>Plectosphaerella</taxon>
    </lineage>
</organism>
<keyword evidence="3" id="KW-1185">Reference proteome</keyword>
<evidence type="ECO:0000313" key="2">
    <source>
        <dbReference type="EMBL" id="KAH7374629.1"/>
    </source>
</evidence>